<proteinExistence type="predicted"/>
<dbReference type="WBParaSite" id="PEQ_0000369201-mRNA-1">
    <property type="protein sequence ID" value="PEQ_0000369201-mRNA-1"/>
    <property type="gene ID" value="PEQ_0000369201"/>
</dbReference>
<evidence type="ECO:0000313" key="3">
    <source>
        <dbReference type="WBParaSite" id="PEQ_0000369201-mRNA-1"/>
    </source>
</evidence>
<evidence type="ECO:0000256" key="1">
    <source>
        <dbReference type="SAM" id="MobiDB-lite"/>
    </source>
</evidence>
<name>A0A914RFZ0_PAREQ</name>
<sequence length="165" mass="18554">MSSLTVHRSRVHKIGEDGQPLTSNEYECERCGELFGTSVELSVNSVLFSGLNLDFVRHRHYCLKVEHIKRQRLEKKLKEQASSVADASVDKVDAMAFRPKIRHARQDFGSVSGGEKRSKRQLHDKSTSGDEGEEEEERGGGRACKGSSTKKPKIEYEDLSTFNVL</sequence>
<accession>A0A914RFZ0</accession>
<reference evidence="3" key="1">
    <citation type="submission" date="2022-11" db="UniProtKB">
        <authorList>
            <consortium name="WormBaseParasite"/>
        </authorList>
    </citation>
    <scope>IDENTIFICATION</scope>
</reference>
<dbReference type="Proteomes" id="UP000887564">
    <property type="component" value="Unplaced"/>
</dbReference>
<organism evidence="2 3">
    <name type="scientific">Parascaris equorum</name>
    <name type="common">Equine roundworm</name>
    <dbReference type="NCBI Taxonomy" id="6256"/>
    <lineage>
        <taxon>Eukaryota</taxon>
        <taxon>Metazoa</taxon>
        <taxon>Ecdysozoa</taxon>
        <taxon>Nematoda</taxon>
        <taxon>Chromadorea</taxon>
        <taxon>Rhabditida</taxon>
        <taxon>Spirurina</taxon>
        <taxon>Ascaridomorpha</taxon>
        <taxon>Ascaridoidea</taxon>
        <taxon>Ascarididae</taxon>
        <taxon>Parascaris</taxon>
    </lineage>
</organism>
<dbReference type="AlphaFoldDB" id="A0A914RFZ0"/>
<keyword evidence="2" id="KW-1185">Reference proteome</keyword>
<protein>
    <submittedName>
        <fullName evidence="3">Uncharacterized protein</fullName>
    </submittedName>
</protein>
<evidence type="ECO:0000313" key="2">
    <source>
        <dbReference type="Proteomes" id="UP000887564"/>
    </source>
</evidence>
<feature type="region of interest" description="Disordered" evidence="1">
    <location>
        <begin position="103"/>
        <end position="150"/>
    </location>
</feature>